<dbReference type="AlphaFoldDB" id="A0A2Z2KD53"/>
<keyword evidence="6" id="KW-1185">Reference proteome</keyword>
<dbReference type="NCBIfam" id="TIGR00350">
    <property type="entry name" value="lytR_cpsA_psr"/>
    <property type="match status" value="1"/>
</dbReference>
<feature type="region of interest" description="Disordered" evidence="2">
    <location>
        <begin position="1"/>
        <end position="39"/>
    </location>
</feature>
<dbReference type="OrthoDB" id="27330at2"/>
<name>A0A2Z2KD53_9BACL</name>
<evidence type="ECO:0000313" key="5">
    <source>
        <dbReference type="EMBL" id="ASA23577.1"/>
    </source>
</evidence>
<dbReference type="RefSeq" id="WP_087917565.1">
    <property type="nucleotide sequence ID" value="NZ_CP021780.1"/>
</dbReference>
<gene>
    <name evidence="5" type="ORF">B9T62_23945</name>
</gene>
<accession>A0A2Z2KD53</accession>
<evidence type="ECO:0000259" key="4">
    <source>
        <dbReference type="Pfam" id="PF03816"/>
    </source>
</evidence>
<proteinExistence type="inferred from homology"/>
<evidence type="ECO:0000256" key="3">
    <source>
        <dbReference type="SAM" id="Phobius"/>
    </source>
</evidence>
<keyword evidence="3" id="KW-1133">Transmembrane helix</keyword>
<protein>
    <submittedName>
        <fullName evidence="5">Transcriptional regulator</fullName>
    </submittedName>
</protein>
<dbReference type="KEGG" id="pdh:B9T62_23945"/>
<feature type="transmembrane region" description="Helical" evidence="3">
    <location>
        <begin position="49"/>
        <end position="70"/>
    </location>
</feature>
<feature type="compositionally biased region" description="Polar residues" evidence="2">
    <location>
        <begin position="23"/>
        <end position="34"/>
    </location>
</feature>
<dbReference type="Pfam" id="PF03816">
    <property type="entry name" value="LytR_cpsA_psr"/>
    <property type="match status" value="1"/>
</dbReference>
<feature type="compositionally biased region" description="Polar residues" evidence="2">
    <location>
        <begin position="1"/>
        <end position="15"/>
    </location>
</feature>
<dbReference type="Proteomes" id="UP000249890">
    <property type="component" value="Chromosome"/>
</dbReference>
<dbReference type="InterPro" id="IPR050922">
    <property type="entry name" value="LytR/CpsA/Psr_CW_biosynth"/>
</dbReference>
<feature type="domain" description="Cell envelope-related transcriptional attenuator" evidence="4">
    <location>
        <begin position="114"/>
        <end position="277"/>
    </location>
</feature>
<keyword evidence="3" id="KW-0812">Transmembrane</keyword>
<evidence type="ECO:0000313" key="6">
    <source>
        <dbReference type="Proteomes" id="UP000249890"/>
    </source>
</evidence>
<evidence type="ECO:0000256" key="2">
    <source>
        <dbReference type="SAM" id="MobiDB-lite"/>
    </source>
</evidence>
<dbReference type="PANTHER" id="PTHR33392">
    <property type="entry name" value="POLYISOPRENYL-TEICHOIC ACID--PEPTIDOGLYCAN TEICHOIC ACID TRANSFERASE TAGU"/>
    <property type="match status" value="1"/>
</dbReference>
<dbReference type="Gene3D" id="3.40.630.190">
    <property type="entry name" value="LCP protein"/>
    <property type="match status" value="1"/>
</dbReference>
<sequence length="363" mass="39532">MTTRNNNLPSRTPGGSNRGRPSGTASKSRNTAASKTKPKKGPFARLARALLILLLVAILAGLGYGGYLWWKLEHGVFNTDAGGSIDPAQSASVKPLTILLLGTDNRPKHASNLTDVIMVASLNPDTKSATVVSLPRDTLVQLSGYKQTKINEVYTRFKRNEAESGKRAEDQIKTMMGKYLGVEVDYVVLLDFQGFRDVVDKLGKVSVNISRDMCYTDSVDGTDINLTKGPAKLDGDSALDYVRYRKSNCKPKTAASDDFDRNKRQNEVLNALVDKLQSLGGVLKIGGVLDAVDDNMKTDIEGEQIKDLITTYMKISKSDIEFKPVTGTWHSPFVYINDKELEAAKQSLQDRIAGKSSGAAVAP</sequence>
<evidence type="ECO:0000256" key="1">
    <source>
        <dbReference type="ARBA" id="ARBA00006068"/>
    </source>
</evidence>
<organism evidence="5 6">
    <name type="scientific">Paenibacillus donghaensis</name>
    <dbReference type="NCBI Taxonomy" id="414771"/>
    <lineage>
        <taxon>Bacteria</taxon>
        <taxon>Bacillati</taxon>
        <taxon>Bacillota</taxon>
        <taxon>Bacilli</taxon>
        <taxon>Bacillales</taxon>
        <taxon>Paenibacillaceae</taxon>
        <taxon>Paenibacillus</taxon>
    </lineage>
</organism>
<keyword evidence="3" id="KW-0472">Membrane</keyword>
<dbReference type="InterPro" id="IPR004474">
    <property type="entry name" value="LytR_CpsA_psr"/>
</dbReference>
<dbReference type="PANTHER" id="PTHR33392:SF6">
    <property type="entry name" value="POLYISOPRENYL-TEICHOIC ACID--PEPTIDOGLYCAN TEICHOIC ACID TRANSFERASE TAGU"/>
    <property type="match status" value="1"/>
</dbReference>
<dbReference type="EMBL" id="CP021780">
    <property type="protein sequence ID" value="ASA23577.1"/>
    <property type="molecule type" value="Genomic_DNA"/>
</dbReference>
<reference evidence="5 6" key="1">
    <citation type="submission" date="2017-06" db="EMBL/GenBank/DDBJ databases">
        <title>Complete genome sequence of Paenibacillus donghaensis KCTC 13049T isolated from East Sea sediment, South Korea.</title>
        <authorList>
            <person name="Jung B.K."/>
            <person name="Hong S.-J."/>
            <person name="Shin J.-H."/>
        </authorList>
    </citation>
    <scope>NUCLEOTIDE SEQUENCE [LARGE SCALE GENOMIC DNA]</scope>
    <source>
        <strain evidence="5 6">KCTC 13049</strain>
    </source>
</reference>
<comment type="similarity">
    <text evidence="1">Belongs to the LytR/CpsA/Psr (LCP) family.</text>
</comment>